<name>B4CV82_9BACT</name>
<evidence type="ECO:0000313" key="2">
    <source>
        <dbReference type="Proteomes" id="UP000005824"/>
    </source>
</evidence>
<dbReference type="EMBL" id="ABVL01000001">
    <property type="protein sequence ID" value="EDY22470.1"/>
    <property type="molecule type" value="Genomic_DNA"/>
</dbReference>
<dbReference type="Proteomes" id="UP000005824">
    <property type="component" value="Unassembled WGS sequence"/>
</dbReference>
<dbReference type="STRING" id="497964.CfE428DRAFT_0595"/>
<dbReference type="InParanoid" id="B4CV82"/>
<comment type="caution">
    <text evidence="1">The sequence shown here is derived from an EMBL/GenBank/DDBJ whole genome shotgun (WGS) entry which is preliminary data.</text>
</comment>
<dbReference type="RefSeq" id="WP_006977922.1">
    <property type="nucleotide sequence ID" value="NZ_ABVL01000001.1"/>
</dbReference>
<dbReference type="Pfam" id="PF12843">
    <property type="entry name" value="QSregVF_b"/>
    <property type="match status" value="1"/>
</dbReference>
<organism evidence="1 2">
    <name type="scientific">Chthoniobacter flavus Ellin428</name>
    <dbReference type="NCBI Taxonomy" id="497964"/>
    <lineage>
        <taxon>Bacteria</taxon>
        <taxon>Pseudomonadati</taxon>
        <taxon>Verrucomicrobiota</taxon>
        <taxon>Spartobacteria</taxon>
        <taxon>Chthoniobacterales</taxon>
        <taxon>Chthoniobacteraceae</taxon>
        <taxon>Chthoniobacter</taxon>
    </lineage>
</organism>
<protein>
    <recommendedName>
        <fullName evidence="3">Cytoplasmic protein</fullName>
    </recommendedName>
</protein>
<evidence type="ECO:0000313" key="1">
    <source>
        <dbReference type="EMBL" id="EDY22470.1"/>
    </source>
</evidence>
<gene>
    <name evidence="1" type="ORF">CfE428DRAFT_0595</name>
</gene>
<evidence type="ECO:0008006" key="3">
    <source>
        <dbReference type="Google" id="ProtNLM"/>
    </source>
</evidence>
<dbReference type="FunCoup" id="B4CV82">
    <property type="interactions" value="5"/>
</dbReference>
<reference evidence="1 2" key="1">
    <citation type="journal article" date="2011" name="J. Bacteriol.">
        <title>Genome sequence of Chthoniobacter flavus Ellin428, an aerobic heterotrophic soil bacterium.</title>
        <authorList>
            <person name="Kant R."/>
            <person name="van Passel M.W."/>
            <person name="Palva A."/>
            <person name="Lucas S."/>
            <person name="Lapidus A."/>
            <person name="Glavina Del Rio T."/>
            <person name="Dalin E."/>
            <person name="Tice H."/>
            <person name="Bruce D."/>
            <person name="Goodwin L."/>
            <person name="Pitluck S."/>
            <person name="Larimer F.W."/>
            <person name="Land M.L."/>
            <person name="Hauser L."/>
            <person name="Sangwan P."/>
            <person name="de Vos W.M."/>
            <person name="Janssen P.H."/>
            <person name="Smidt H."/>
        </authorList>
    </citation>
    <scope>NUCLEOTIDE SEQUENCE [LARGE SCALE GENOMIC DNA]</scope>
    <source>
        <strain evidence="1 2">Ellin428</strain>
    </source>
</reference>
<accession>B4CV82</accession>
<dbReference type="eggNOG" id="COG3530">
    <property type="taxonomic scope" value="Bacteria"/>
</dbReference>
<keyword evidence="2" id="KW-1185">Reference proteome</keyword>
<dbReference type="AlphaFoldDB" id="B4CV82"/>
<proteinExistence type="predicted"/>
<sequence length="109" mass="12463">MASDEDDQRLRDWMAADFADIATTHMPFGKFGPAHFPPRGVPLYDLPVEYLAWFARKGGFPQGRLGELLRIVHQMKVDGLDEVFDELRRKAGGKTPLRKPNRQGNIHFE</sequence>
<dbReference type="InterPro" id="IPR024530">
    <property type="entry name" value="QSregVF_b"/>
</dbReference>